<dbReference type="PANTHER" id="PTHR12832">
    <property type="entry name" value="TESTIS-SPECIFIC PROTEIN PBS13 T-COMPLEX 11"/>
    <property type="match status" value="1"/>
</dbReference>
<reference evidence="3 4" key="1">
    <citation type="journal article" date="2018" name="Cell">
        <title>The Chara Genome: Secondary Complexity and Implications for Plant Terrestrialization.</title>
        <authorList>
            <person name="Nishiyama T."/>
            <person name="Sakayama H."/>
            <person name="Vries J.D."/>
            <person name="Buschmann H."/>
            <person name="Saint-Marcoux D."/>
            <person name="Ullrich K.K."/>
            <person name="Haas F.B."/>
            <person name="Vanderstraeten L."/>
            <person name="Becker D."/>
            <person name="Lang D."/>
            <person name="Vosolsobe S."/>
            <person name="Rombauts S."/>
            <person name="Wilhelmsson P.K.I."/>
            <person name="Janitza P."/>
            <person name="Kern R."/>
            <person name="Heyl A."/>
            <person name="Rumpler F."/>
            <person name="Villalobos L.I.A.C."/>
            <person name="Clay J.M."/>
            <person name="Skokan R."/>
            <person name="Toyoda A."/>
            <person name="Suzuki Y."/>
            <person name="Kagoshima H."/>
            <person name="Schijlen E."/>
            <person name="Tajeshwar N."/>
            <person name="Catarino B."/>
            <person name="Hetherington A.J."/>
            <person name="Saltykova A."/>
            <person name="Bonnot C."/>
            <person name="Breuninger H."/>
            <person name="Symeonidi A."/>
            <person name="Radhakrishnan G.V."/>
            <person name="Van Nieuwerburgh F."/>
            <person name="Deforce D."/>
            <person name="Chang C."/>
            <person name="Karol K.G."/>
            <person name="Hedrich R."/>
            <person name="Ulvskov P."/>
            <person name="Glockner G."/>
            <person name="Delwiche C.F."/>
            <person name="Petrasek J."/>
            <person name="Van de Peer Y."/>
            <person name="Friml J."/>
            <person name="Beilby M."/>
            <person name="Dolan L."/>
            <person name="Kohara Y."/>
            <person name="Sugano S."/>
            <person name="Fujiyama A."/>
            <person name="Delaux P.-M."/>
            <person name="Quint M."/>
            <person name="TheiBen G."/>
            <person name="Hagemann M."/>
            <person name="Harholt J."/>
            <person name="Dunand C."/>
            <person name="Zachgo S."/>
            <person name="Langdale J."/>
            <person name="Maumus F."/>
            <person name="Straeten D.V.D."/>
            <person name="Gould S.B."/>
            <person name="Rensing S.A."/>
        </authorList>
    </citation>
    <scope>NUCLEOTIDE SEQUENCE [LARGE SCALE GENOMIC DNA]</scope>
    <source>
        <strain evidence="3 4">S276</strain>
    </source>
</reference>
<dbReference type="OrthoDB" id="276323at2759"/>
<comment type="caution">
    <text evidence="3">The sequence shown here is derived from an EMBL/GenBank/DDBJ whole genome shotgun (WGS) entry which is preliminary data.</text>
</comment>
<dbReference type="Proteomes" id="UP000265515">
    <property type="component" value="Unassembled WGS sequence"/>
</dbReference>
<gene>
    <name evidence="3" type="ORF">CBR_g46824</name>
</gene>
<keyword evidence="4" id="KW-1185">Reference proteome</keyword>
<feature type="compositionally biased region" description="Low complexity" evidence="2">
    <location>
        <begin position="254"/>
        <end position="273"/>
    </location>
</feature>
<dbReference type="STRING" id="69332.A0A388M108"/>
<dbReference type="AlphaFoldDB" id="A0A388M108"/>
<feature type="compositionally biased region" description="Basic and acidic residues" evidence="2">
    <location>
        <begin position="436"/>
        <end position="448"/>
    </location>
</feature>
<feature type="region of interest" description="Disordered" evidence="2">
    <location>
        <begin position="356"/>
        <end position="376"/>
    </location>
</feature>
<evidence type="ECO:0000313" key="3">
    <source>
        <dbReference type="EMBL" id="GBG88258.1"/>
    </source>
</evidence>
<feature type="region of interest" description="Disordered" evidence="2">
    <location>
        <begin position="14"/>
        <end position="313"/>
    </location>
</feature>
<feature type="compositionally biased region" description="Pro residues" evidence="2">
    <location>
        <begin position="359"/>
        <end position="368"/>
    </location>
</feature>
<feature type="compositionally biased region" description="Low complexity" evidence="2">
    <location>
        <begin position="173"/>
        <end position="205"/>
    </location>
</feature>
<dbReference type="GO" id="GO:0007165">
    <property type="term" value="P:signal transduction"/>
    <property type="evidence" value="ECO:0007669"/>
    <property type="project" value="TreeGrafter"/>
</dbReference>
<feature type="compositionally biased region" description="Basic and acidic residues" evidence="2">
    <location>
        <begin position="286"/>
        <end position="306"/>
    </location>
</feature>
<accession>A0A388M108</accession>
<comment type="similarity">
    <text evidence="1">Belongs to the TCP11 family.</text>
</comment>
<evidence type="ECO:0000256" key="2">
    <source>
        <dbReference type="SAM" id="MobiDB-lite"/>
    </source>
</evidence>
<proteinExistence type="inferred from homology"/>
<feature type="region of interest" description="Disordered" evidence="2">
    <location>
        <begin position="666"/>
        <end position="688"/>
    </location>
</feature>
<evidence type="ECO:0000256" key="1">
    <source>
        <dbReference type="ARBA" id="ARBA00010954"/>
    </source>
</evidence>
<dbReference type="Pfam" id="PF05794">
    <property type="entry name" value="Tcp11"/>
    <property type="match status" value="2"/>
</dbReference>
<feature type="compositionally biased region" description="Low complexity" evidence="2">
    <location>
        <begin position="677"/>
        <end position="686"/>
    </location>
</feature>
<name>A0A388M108_CHABU</name>
<sequence length="1079" mass="114152">MGIVRTDICATFVDGPQGEEDTDRRRTVAKGGAGLGEKGGEELVERGDEGVDKAGPGSPHPFQMSLDASLPVMSAPSPPDSLPSFLPPSRTSEGCEPDGAGFALEDLGAMPRRHADAAGSAASKNSLTPPLASRANGTAITHPSDRGDVDRVDPTGEVLQVGQECKRPEQAAGSPSVGTSSLLSSCISGPSHSPHRSSFSSPGHSPDQRPSPLPRRSSSSNNSPSSPAKPKRSLFKFTFPKPAGSPQNVPNSCSPGGSSTATSAGITTASPSARRGSSTLFPGSPRPDEGKRVRKDDDGERHERLEGSGSYVEGVSTLQHHGGRATLSSCAMPTHVEALSTEGCDRGSCASFQMASPSYPSPSLPPPAASSLSSSSGAAVNLFPSMRPNTGLTNEKMVYELLHNPDWQLPAGPGRSGGGAHSSKPNSSSGSNPAEAKSDGRSPGEGRSSKGPAKGPAGGDGQKLLIAGSLSELHARVRQIMEDAFWDSLRFHLLSDPPDFSRVVKLVEEIREELLALASERMKEEICVKMDTKVLTDRLESSRLDFGYMSGLLDFVADLMLKLGAPARDDESRSEHQRLLQELSASVNLAAITQDGELEDAVAAEQKAAAAKKAFADAVVNGFRFVFDRLQVLKLDISNARLRAVSRVINSAAGVGYLRMQFAKQHRLQGPDDDDGGPPLTDRGPPLADGRGLPVFDAALLHRQPSPLEWRPRSDQREQIRSRLVRTCQWMTEIAEEIGRIREEVDVAVGEMAVQQNNESIEQEASGAATRSSINSNVHHEGAARSSSLTPLNVPAAMRTGVRGLVKDPMLGAGPGSLRAYTDSVEAGLLEAKPGSSSGGKDPLMESASFNWQSVETVVQVGLVMIVRRAEGAEEGRLAETLRLEVVRIRNLQDQFQRALVTAAGLLMVQQVLVSRGYSAGSDMSAILSRGKAEMSQVLDDPTASVDKIGRLLGDLVVTAGEMMEALSTGARSSGATSSQGMGGVMAEADMMTRMLARALQPEDLVFKRMVAAISTAVRWLVLLDGGKRGPGHRRAANALQRAGATLLMDKVEELASGIRKTAKLNAIVYEPWYCVCLP</sequence>
<dbReference type="PANTHER" id="PTHR12832:SF11">
    <property type="entry name" value="LD23868P"/>
    <property type="match status" value="1"/>
</dbReference>
<feature type="compositionally biased region" description="Basic and acidic residues" evidence="2">
    <location>
        <begin position="38"/>
        <end position="52"/>
    </location>
</feature>
<evidence type="ECO:0000313" key="4">
    <source>
        <dbReference type="Proteomes" id="UP000265515"/>
    </source>
</evidence>
<organism evidence="3 4">
    <name type="scientific">Chara braunii</name>
    <name type="common">Braun's stonewort</name>
    <dbReference type="NCBI Taxonomy" id="69332"/>
    <lineage>
        <taxon>Eukaryota</taxon>
        <taxon>Viridiplantae</taxon>
        <taxon>Streptophyta</taxon>
        <taxon>Charophyceae</taxon>
        <taxon>Charales</taxon>
        <taxon>Characeae</taxon>
        <taxon>Chara</taxon>
    </lineage>
</organism>
<feature type="compositionally biased region" description="Basic and acidic residues" evidence="2">
    <location>
        <begin position="143"/>
        <end position="154"/>
    </location>
</feature>
<dbReference type="InterPro" id="IPR008862">
    <property type="entry name" value="Tcp11"/>
</dbReference>
<dbReference type="Gramene" id="GBG88258">
    <property type="protein sequence ID" value="GBG88258"/>
    <property type="gene ID" value="CBR_g46824"/>
</dbReference>
<feature type="region of interest" description="Disordered" evidence="2">
    <location>
        <begin position="408"/>
        <end position="462"/>
    </location>
</feature>
<feature type="compositionally biased region" description="Low complexity" evidence="2">
    <location>
        <begin position="422"/>
        <end position="433"/>
    </location>
</feature>
<dbReference type="EMBL" id="BFEA01000660">
    <property type="protein sequence ID" value="GBG88258.1"/>
    <property type="molecule type" value="Genomic_DNA"/>
</dbReference>
<feature type="compositionally biased region" description="Low complexity" evidence="2">
    <location>
        <begin position="214"/>
        <end position="228"/>
    </location>
</feature>
<protein>
    <submittedName>
        <fullName evidence="3">Uncharacterized protein</fullName>
    </submittedName>
</protein>